<dbReference type="SUPFAM" id="SSF48371">
    <property type="entry name" value="ARM repeat"/>
    <property type="match status" value="1"/>
</dbReference>
<feature type="compositionally biased region" description="Acidic residues" evidence="1">
    <location>
        <begin position="527"/>
        <end position="537"/>
    </location>
</feature>
<dbReference type="Pfam" id="PF20252">
    <property type="entry name" value="BIG2_C"/>
    <property type="match status" value="1"/>
</dbReference>
<dbReference type="PANTHER" id="PTHR10663">
    <property type="entry name" value="GUANYL-NUCLEOTIDE EXCHANGE FACTOR"/>
    <property type="match status" value="1"/>
</dbReference>
<feature type="compositionally biased region" description="Polar residues" evidence="1">
    <location>
        <begin position="634"/>
        <end position="645"/>
    </location>
</feature>
<keyword evidence="6" id="KW-1185">Reference proteome</keyword>
<feature type="region of interest" description="Disordered" evidence="1">
    <location>
        <begin position="504"/>
        <end position="538"/>
    </location>
</feature>
<dbReference type="Pfam" id="PF09324">
    <property type="entry name" value="Sec7-like_HDS"/>
    <property type="match status" value="1"/>
</dbReference>
<dbReference type="Gene3D" id="1.25.10.10">
    <property type="entry name" value="Leucine-rich Repeat Variant"/>
    <property type="match status" value="1"/>
</dbReference>
<protein>
    <submittedName>
        <fullName evidence="5">Brefeldin A-inhibited guanine nucleotide-exchange protein 5</fullName>
    </submittedName>
</protein>
<organism evidence="5 6">
    <name type="scientific">Hibiscus syriacus</name>
    <name type="common">Rose of Sharon</name>
    <dbReference type="NCBI Taxonomy" id="106335"/>
    <lineage>
        <taxon>Eukaryota</taxon>
        <taxon>Viridiplantae</taxon>
        <taxon>Streptophyta</taxon>
        <taxon>Embryophyta</taxon>
        <taxon>Tracheophyta</taxon>
        <taxon>Spermatophyta</taxon>
        <taxon>Magnoliopsida</taxon>
        <taxon>eudicotyledons</taxon>
        <taxon>Gunneridae</taxon>
        <taxon>Pentapetalae</taxon>
        <taxon>rosids</taxon>
        <taxon>malvids</taxon>
        <taxon>Malvales</taxon>
        <taxon>Malvaceae</taxon>
        <taxon>Malvoideae</taxon>
        <taxon>Hibiscus</taxon>
    </lineage>
</organism>
<dbReference type="Pfam" id="PF16206">
    <property type="entry name" value="Mon2_C"/>
    <property type="match status" value="1"/>
</dbReference>
<evidence type="ECO:0000313" key="5">
    <source>
        <dbReference type="EMBL" id="KAE8675061.1"/>
    </source>
</evidence>
<evidence type="ECO:0000259" key="3">
    <source>
        <dbReference type="Pfam" id="PF16206"/>
    </source>
</evidence>
<feature type="domain" description="Mon2 C-terminal" evidence="3">
    <location>
        <begin position="230"/>
        <end position="306"/>
    </location>
</feature>
<feature type="region of interest" description="Disordered" evidence="1">
    <location>
        <begin position="424"/>
        <end position="449"/>
    </location>
</feature>
<dbReference type="EMBL" id="VEPZ02001406">
    <property type="protein sequence ID" value="KAE8675061.1"/>
    <property type="molecule type" value="Genomic_DNA"/>
</dbReference>
<dbReference type="InterPro" id="IPR016024">
    <property type="entry name" value="ARM-type_fold"/>
</dbReference>
<dbReference type="InterPro" id="IPR046455">
    <property type="entry name" value="Sec7/BIG1-like_C"/>
</dbReference>
<name>A0A6A2XGG3_HIBSY</name>
<evidence type="ECO:0000313" key="6">
    <source>
        <dbReference type="Proteomes" id="UP000436088"/>
    </source>
</evidence>
<sequence length="754" mass="84278">MAAGGFVSRAFESMLKECAGKKHPDLQNAIQTYLDSPKQTNQHPSSNHFIFAGSHADEKIAMYAIDSLRQLGMKYLERAELTNFTFQNDILKPFVVLMRNSRSGTIRSLIVDCIVQMTKSKVGSIKSGWRSVFMILTAAADDDLETTVESAFENLEQVILEHFDQVVGDCFMDCVNCLIRFANNKTSHRISLKAVALLRICEDRLAEGRIPGGALKPINDDADTTLDVTEHYWFPMLAGLSDLTSDSRPEVRSCAIEVLFDLLNERGSKFSTSFWESIFHRVLFPMFDHVRHAGKESLISSGDVLFRESSIHSLQLLCNLFNTFYKEVCFMLPQLLSLLLDCAKKSDQTVVSISLGALVHLIDVRGHQFSESDWDMLLKSIRDALYTTQPLELFNALGLENPMNSSIIRDLKVHTDGEIYQFGSNDNGKISPHASPSSTRNTNASVSQEHNQELQYIPDGFEGVPSSSGRGQMSVEAGSLQRSQTIGQRIMGNMMDNIFVRSFTSKPESPTAGTPVPSSPLKLPESFETEAKDEEESPLMATVRGKCITQLLLLGAVDSIQEKNWDNLKVAQKIAVMDIVLPLLEFVASYNSYSNLRTRMHHIPAERPPLNLLRQELAGTCVYLDVLQKVTSGLDSNNGQRPESNGTRDTEERKLEGIAEERLVSFCEQVLRDATDLQSTIGDTSNVGIHRVLELRSPIIIKVLRGMCYMNGKIFMRHLRDFYPLLTKLVCCDQMGVRGALGDLFRIQLKALLP</sequence>
<dbReference type="GO" id="GO:0005802">
    <property type="term" value="C:trans-Golgi network"/>
    <property type="evidence" value="ECO:0007669"/>
    <property type="project" value="TreeGrafter"/>
</dbReference>
<dbReference type="Proteomes" id="UP000436088">
    <property type="component" value="Unassembled WGS sequence"/>
</dbReference>
<dbReference type="PANTHER" id="PTHR10663:SF312">
    <property type="entry name" value="BREFELDIN A-INHIBITED GUANINE NUCLEOTIDE-EXCHANGE PROTEIN 5"/>
    <property type="match status" value="1"/>
</dbReference>
<dbReference type="InterPro" id="IPR015403">
    <property type="entry name" value="Mon2/Sec7/BIG1-like_HDS"/>
</dbReference>
<dbReference type="InterPro" id="IPR032817">
    <property type="entry name" value="Mon2_C"/>
</dbReference>
<evidence type="ECO:0000259" key="2">
    <source>
        <dbReference type="Pfam" id="PF09324"/>
    </source>
</evidence>
<evidence type="ECO:0000259" key="4">
    <source>
        <dbReference type="Pfam" id="PF20252"/>
    </source>
</evidence>
<comment type="caution">
    <text evidence="5">The sequence shown here is derived from an EMBL/GenBank/DDBJ whole genome shotgun (WGS) entry which is preliminary data.</text>
</comment>
<proteinExistence type="predicted"/>
<gene>
    <name evidence="5" type="ORF">F3Y22_tig00111701pilonHSYRG00062</name>
</gene>
<evidence type="ECO:0000256" key="1">
    <source>
        <dbReference type="SAM" id="MobiDB-lite"/>
    </source>
</evidence>
<feature type="region of interest" description="Disordered" evidence="1">
    <location>
        <begin position="634"/>
        <end position="653"/>
    </location>
</feature>
<dbReference type="AlphaFoldDB" id="A0A6A2XGG3"/>
<reference evidence="5" key="1">
    <citation type="submission" date="2019-09" db="EMBL/GenBank/DDBJ databases">
        <title>Draft genome information of white flower Hibiscus syriacus.</title>
        <authorList>
            <person name="Kim Y.-M."/>
        </authorList>
    </citation>
    <scope>NUCLEOTIDE SEQUENCE [LARGE SCALE GENOMIC DNA]</scope>
    <source>
        <strain evidence="5">YM2019G1</strain>
    </source>
</reference>
<dbReference type="InterPro" id="IPR011989">
    <property type="entry name" value="ARM-like"/>
</dbReference>
<feature type="domain" description="Sec7/BIG1-like C-terminal" evidence="4">
    <location>
        <begin position="549"/>
        <end position="745"/>
    </location>
</feature>
<accession>A0A6A2XGG3</accession>
<feature type="domain" description="Mon2/Sec7/BIG1-like HDS" evidence="2">
    <location>
        <begin position="74"/>
        <end position="156"/>
    </location>
</feature>